<sequence length="185" mass="19886">MRRNSRGSEALSGAGLRPPGASDLAAFVRALLARRWVRFGMVGGAASLSYILLGLLFVNLWGMPVLAGNALAYALSFIVSYLGQSLWTFQTAGPGSGLSHWAMLPRFAATQALGLGFNSAIIWLLMRLGLSYEVAMPMAVLLVPVMVYLLCKYWVFRQRAGMEQAARPAGQAASSGHPPTNEEKP</sequence>
<keyword evidence="3 6" id="KW-0812">Transmembrane</keyword>
<evidence type="ECO:0000256" key="2">
    <source>
        <dbReference type="ARBA" id="ARBA00009399"/>
    </source>
</evidence>
<feature type="domain" description="GtrA/DPMS transmembrane" evidence="7">
    <location>
        <begin position="38"/>
        <end position="156"/>
    </location>
</feature>
<keyword evidence="5 6" id="KW-0472">Membrane</keyword>
<comment type="similarity">
    <text evidence="2">Belongs to the GtrA family.</text>
</comment>
<protein>
    <submittedName>
        <fullName evidence="8">GtrA family protein</fullName>
    </submittedName>
</protein>
<reference evidence="8" key="1">
    <citation type="submission" date="2016-08" db="EMBL/GenBank/DDBJ databases">
        <authorList>
            <person name="Seilhamer J.J."/>
        </authorList>
    </citation>
    <scope>NUCLEOTIDE SEQUENCE</scope>
    <source>
        <strain evidence="8">86-1</strain>
    </source>
</reference>
<evidence type="ECO:0000313" key="8">
    <source>
        <dbReference type="EMBL" id="SCM72266.1"/>
    </source>
</evidence>
<feature type="transmembrane region" description="Helical" evidence="6">
    <location>
        <begin position="70"/>
        <end position="87"/>
    </location>
</feature>
<evidence type="ECO:0000259" key="7">
    <source>
        <dbReference type="Pfam" id="PF04138"/>
    </source>
</evidence>
<proteinExistence type="inferred from homology"/>
<dbReference type="AlphaFoldDB" id="A0A212L423"/>
<dbReference type="GO" id="GO:0005886">
    <property type="term" value="C:plasma membrane"/>
    <property type="evidence" value="ECO:0007669"/>
    <property type="project" value="TreeGrafter"/>
</dbReference>
<organism evidence="8">
    <name type="scientific">uncultured Desulfovibrio sp</name>
    <dbReference type="NCBI Taxonomy" id="167968"/>
    <lineage>
        <taxon>Bacteria</taxon>
        <taxon>Pseudomonadati</taxon>
        <taxon>Thermodesulfobacteriota</taxon>
        <taxon>Desulfovibrionia</taxon>
        <taxon>Desulfovibrionales</taxon>
        <taxon>Desulfovibrionaceae</taxon>
        <taxon>Desulfovibrio</taxon>
        <taxon>environmental samples</taxon>
    </lineage>
</organism>
<dbReference type="EMBL" id="FMJC01000002">
    <property type="protein sequence ID" value="SCM72266.1"/>
    <property type="molecule type" value="Genomic_DNA"/>
</dbReference>
<evidence type="ECO:0000256" key="4">
    <source>
        <dbReference type="ARBA" id="ARBA00022989"/>
    </source>
</evidence>
<evidence type="ECO:0000256" key="5">
    <source>
        <dbReference type="ARBA" id="ARBA00023136"/>
    </source>
</evidence>
<dbReference type="PANTHER" id="PTHR38459:SF1">
    <property type="entry name" value="PROPHAGE BACTOPRENOL-LINKED GLUCOSE TRANSLOCASE HOMOLOG"/>
    <property type="match status" value="1"/>
</dbReference>
<feature type="transmembrane region" description="Helical" evidence="6">
    <location>
        <begin position="39"/>
        <end position="58"/>
    </location>
</feature>
<comment type="subcellular location">
    <subcellularLocation>
        <location evidence="1">Membrane</location>
        <topology evidence="1">Multi-pass membrane protein</topology>
    </subcellularLocation>
</comment>
<dbReference type="Pfam" id="PF04138">
    <property type="entry name" value="GtrA_DPMS_TM"/>
    <property type="match status" value="1"/>
</dbReference>
<evidence type="ECO:0000256" key="3">
    <source>
        <dbReference type="ARBA" id="ARBA00022692"/>
    </source>
</evidence>
<evidence type="ECO:0000256" key="1">
    <source>
        <dbReference type="ARBA" id="ARBA00004141"/>
    </source>
</evidence>
<feature type="transmembrane region" description="Helical" evidence="6">
    <location>
        <begin position="134"/>
        <end position="155"/>
    </location>
</feature>
<accession>A0A212L423</accession>
<gene>
    <name evidence="8" type="ORF">KL86DES1_20497</name>
</gene>
<feature type="transmembrane region" description="Helical" evidence="6">
    <location>
        <begin position="107"/>
        <end position="128"/>
    </location>
</feature>
<keyword evidence="4 6" id="KW-1133">Transmembrane helix</keyword>
<dbReference type="GO" id="GO:0000271">
    <property type="term" value="P:polysaccharide biosynthetic process"/>
    <property type="evidence" value="ECO:0007669"/>
    <property type="project" value="InterPro"/>
</dbReference>
<dbReference type="PANTHER" id="PTHR38459">
    <property type="entry name" value="PROPHAGE BACTOPRENOL-LINKED GLUCOSE TRANSLOCASE HOMOLOG"/>
    <property type="match status" value="1"/>
</dbReference>
<evidence type="ECO:0000256" key="6">
    <source>
        <dbReference type="SAM" id="Phobius"/>
    </source>
</evidence>
<dbReference type="RefSeq" id="WP_232088274.1">
    <property type="nucleotide sequence ID" value="NZ_LT608333.1"/>
</dbReference>
<dbReference type="InterPro" id="IPR007267">
    <property type="entry name" value="GtrA_DPMS_TM"/>
</dbReference>
<name>A0A212L423_9BACT</name>
<dbReference type="InterPro" id="IPR051401">
    <property type="entry name" value="GtrA_CellWall_Glycosyl"/>
</dbReference>